<organism evidence="1 2">
    <name type="scientific">Caerostris extrusa</name>
    <name type="common">Bark spider</name>
    <name type="synonym">Caerostris bankana</name>
    <dbReference type="NCBI Taxonomy" id="172846"/>
    <lineage>
        <taxon>Eukaryota</taxon>
        <taxon>Metazoa</taxon>
        <taxon>Ecdysozoa</taxon>
        <taxon>Arthropoda</taxon>
        <taxon>Chelicerata</taxon>
        <taxon>Arachnida</taxon>
        <taxon>Araneae</taxon>
        <taxon>Araneomorphae</taxon>
        <taxon>Entelegynae</taxon>
        <taxon>Araneoidea</taxon>
        <taxon>Araneidae</taxon>
        <taxon>Caerostris</taxon>
    </lineage>
</organism>
<reference evidence="1 2" key="1">
    <citation type="submission" date="2021-06" db="EMBL/GenBank/DDBJ databases">
        <title>Caerostris extrusa draft genome.</title>
        <authorList>
            <person name="Kono N."/>
            <person name="Arakawa K."/>
        </authorList>
    </citation>
    <scope>NUCLEOTIDE SEQUENCE [LARGE SCALE GENOMIC DNA]</scope>
</reference>
<dbReference type="EMBL" id="BPLR01016058">
    <property type="protein sequence ID" value="GIY80867.1"/>
    <property type="molecule type" value="Genomic_DNA"/>
</dbReference>
<evidence type="ECO:0000313" key="2">
    <source>
        <dbReference type="Proteomes" id="UP001054945"/>
    </source>
</evidence>
<dbReference type="Proteomes" id="UP001054945">
    <property type="component" value="Unassembled WGS sequence"/>
</dbReference>
<proteinExistence type="predicted"/>
<name>A0AAV4WE01_CAEEX</name>
<keyword evidence="2" id="KW-1185">Reference proteome</keyword>
<sequence>MRADTTVWRRSKLSDKINDDSISSSQFGTVMIEIEMTTTYVQRSLLLGEAGGALLSGMIGSPALSVMRLLLCPADDFFHSLNIREPNADVLEKESGDEFWRSLKQKQRSSSDVGEELGIKRRHRFMEGPPIEKFVGINLKSK</sequence>
<accession>A0AAV4WE01</accession>
<protein>
    <submittedName>
        <fullName evidence="1">Uncharacterized protein</fullName>
    </submittedName>
</protein>
<dbReference type="AlphaFoldDB" id="A0AAV4WE01"/>
<comment type="caution">
    <text evidence="1">The sequence shown here is derived from an EMBL/GenBank/DDBJ whole genome shotgun (WGS) entry which is preliminary data.</text>
</comment>
<evidence type="ECO:0000313" key="1">
    <source>
        <dbReference type="EMBL" id="GIY80867.1"/>
    </source>
</evidence>
<gene>
    <name evidence="1" type="ORF">CEXT_381761</name>
</gene>